<keyword evidence="2" id="KW-0030">Aminoacyl-tRNA synthetase</keyword>
<evidence type="ECO:0000256" key="1">
    <source>
        <dbReference type="SAM" id="MobiDB-lite"/>
    </source>
</evidence>
<name>A0A242NAK9_CABSO</name>
<dbReference type="GO" id="GO:0004812">
    <property type="term" value="F:aminoacyl-tRNA ligase activity"/>
    <property type="evidence" value="ECO:0007669"/>
    <property type="project" value="UniProtKB-KW"/>
</dbReference>
<protein>
    <submittedName>
        <fullName evidence="2">Tryptophanyl-tRNA synthetase</fullName>
    </submittedName>
</protein>
<evidence type="ECO:0000313" key="3">
    <source>
        <dbReference type="Proteomes" id="UP000194546"/>
    </source>
</evidence>
<sequence>MGRGCRAGQQLRASADLGRDCRAARSIQCQRTLPHAHGCGGRGREPRARRAQPVPAAAARRRPCADGLAAGACVDHAVAARALRVFYRDGAGHDRHPDAFLARTAGERRVRRGVGRPESPCFALPIKPCSLTVSSPACGLPARCT</sequence>
<reference evidence="2 3" key="1">
    <citation type="submission" date="2017-03" db="EMBL/GenBank/DDBJ databases">
        <title>Genome analysis of strain PAMC 26510.</title>
        <authorList>
            <person name="Oh H.-M."/>
            <person name="Yang J.-A."/>
        </authorList>
    </citation>
    <scope>NUCLEOTIDE SEQUENCE [LARGE SCALE GENOMIC DNA]</scope>
    <source>
        <strain evidence="2 3">PAMC 26510</strain>
    </source>
</reference>
<gene>
    <name evidence="2" type="ORF">PAMC26510_00460</name>
</gene>
<dbReference type="Proteomes" id="UP000194546">
    <property type="component" value="Unassembled WGS sequence"/>
</dbReference>
<comment type="caution">
    <text evidence="2">The sequence shown here is derived from an EMBL/GenBank/DDBJ whole genome shotgun (WGS) entry which is preliminary data.</text>
</comment>
<evidence type="ECO:0000313" key="2">
    <source>
        <dbReference type="EMBL" id="OTP80701.1"/>
    </source>
</evidence>
<organism evidence="2 3">
    <name type="scientific">Caballeronia sordidicola</name>
    <name type="common">Burkholderia sordidicola</name>
    <dbReference type="NCBI Taxonomy" id="196367"/>
    <lineage>
        <taxon>Bacteria</taxon>
        <taxon>Pseudomonadati</taxon>
        <taxon>Pseudomonadota</taxon>
        <taxon>Betaproteobacteria</taxon>
        <taxon>Burkholderiales</taxon>
        <taxon>Burkholderiaceae</taxon>
        <taxon>Caballeronia</taxon>
    </lineage>
</organism>
<feature type="region of interest" description="Disordered" evidence="1">
    <location>
        <begin position="35"/>
        <end position="57"/>
    </location>
</feature>
<proteinExistence type="predicted"/>
<dbReference type="AlphaFoldDB" id="A0A242NAK9"/>
<dbReference type="EMBL" id="NBTY01000003">
    <property type="protein sequence ID" value="OTP80701.1"/>
    <property type="molecule type" value="Genomic_DNA"/>
</dbReference>
<accession>A0A242NAK9</accession>
<keyword evidence="2" id="KW-0436">Ligase</keyword>